<dbReference type="Proteomes" id="UP000271087">
    <property type="component" value="Unassembled WGS sequence"/>
</dbReference>
<protein>
    <submittedName>
        <fullName evidence="2">Uncharacterized protein</fullName>
    </submittedName>
</protein>
<evidence type="ECO:0000256" key="1">
    <source>
        <dbReference type="SAM" id="MobiDB-lite"/>
    </source>
</evidence>
<feature type="non-terminal residue" evidence="2">
    <location>
        <position position="1"/>
    </location>
</feature>
<accession>A0A3P7JX70</accession>
<organism evidence="2 3">
    <name type="scientific">Onchocerca ochengi</name>
    <name type="common">Filarial nematode worm</name>
    <dbReference type="NCBI Taxonomy" id="42157"/>
    <lineage>
        <taxon>Eukaryota</taxon>
        <taxon>Metazoa</taxon>
        <taxon>Ecdysozoa</taxon>
        <taxon>Nematoda</taxon>
        <taxon>Chromadorea</taxon>
        <taxon>Rhabditida</taxon>
        <taxon>Spirurina</taxon>
        <taxon>Spiruromorpha</taxon>
        <taxon>Filarioidea</taxon>
        <taxon>Onchocercidae</taxon>
        <taxon>Onchocerca</taxon>
    </lineage>
</organism>
<dbReference type="EMBL" id="UYRW01007865">
    <property type="protein sequence ID" value="VDM95913.1"/>
    <property type="molecule type" value="Genomic_DNA"/>
</dbReference>
<keyword evidence="3" id="KW-1185">Reference proteome</keyword>
<evidence type="ECO:0000313" key="2">
    <source>
        <dbReference type="EMBL" id="VDM95913.1"/>
    </source>
</evidence>
<reference evidence="2 3" key="1">
    <citation type="submission" date="2018-08" db="EMBL/GenBank/DDBJ databases">
        <authorList>
            <person name="Laetsch R D."/>
            <person name="Stevens L."/>
            <person name="Kumar S."/>
            <person name="Blaxter L. M."/>
        </authorList>
    </citation>
    <scope>NUCLEOTIDE SEQUENCE [LARGE SCALE GENOMIC DNA]</scope>
</reference>
<feature type="region of interest" description="Disordered" evidence="1">
    <location>
        <begin position="46"/>
        <end position="76"/>
    </location>
</feature>
<sequence length="76" mass="9140">QREQRNSEEIRERRRENRRRDWHWRKNPPTCCVAPSDVYRMPLAYFRGGGRGRSDRYRGGGLRGRNKAPRKDDPIS</sequence>
<gene>
    <name evidence="2" type="ORF">NOO_LOCUS11389</name>
</gene>
<evidence type="ECO:0000313" key="3">
    <source>
        <dbReference type="Proteomes" id="UP000271087"/>
    </source>
</evidence>
<name>A0A3P7JX70_ONCOC</name>
<dbReference type="AlphaFoldDB" id="A0A3P7JX70"/>
<proteinExistence type="predicted"/>